<dbReference type="FunFam" id="3.20.20.70:FF:000066">
    <property type="entry name" value="Dihydroorotate dehydrogenase (quinone), mitochondrial"/>
    <property type="match status" value="1"/>
</dbReference>
<evidence type="ECO:0000256" key="15">
    <source>
        <dbReference type="ARBA" id="ARBA00048639"/>
    </source>
</evidence>
<gene>
    <name evidence="18" type="primary">DHODH</name>
    <name evidence="18" type="ORF">NPIL_13871</name>
</gene>
<keyword evidence="7 16" id="KW-0288">FMN</keyword>
<keyword evidence="9 16" id="KW-0999">Mitochondrion inner membrane</keyword>
<evidence type="ECO:0000256" key="1">
    <source>
        <dbReference type="ARBA" id="ARBA00004434"/>
    </source>
</evidence>
<evidence type="ECO:0000256" key="7">
    <source>
        <dbReference type="ARBA" id="ARBA00022643"/>
    </source>
</evidence>
<dbReference type="GO" id="GO:0106430">
    <property type="term" value="F:dihydroorotate dehydrogenase (quinone) activity"/>
    <property type="evidence" value="ECO:0007669"/>
    <property type="project" value="UniProtKB-EC"/>
</dbReference>
<dbReference type="PROSITE" id="PS00912">
    <property type="entry name" value="DHODEHASE_2"/>
    <property type="match status" value="1"/>
</dbReference>
<dbReference type="PANTHER" id="PTHR48109:SF4">
    <property type="entry name" value="DIHYDROOROTATE DEHYDROGENASE (QUINONE), MITOCHONDRIAL"/>
    <property type="match status" value="1"/>
</dbReference>
<evidence type="ECO:0000256" key="5">
    <source>
        <dbReference type="ARBA" id="ARBA00017599"/>
    </source>
</evidence>
<keyword evidence="8 16" id="KW-0812">Transmembrane</keyword>
<accession>A0A8X6I6M5</accession>
<keyword evidence="11 16" id="KW-1133">Transmembrane helix</keyword>
<comment type="subcellular location">
    <subcellularLocation>
        <location evidence="1 16">Mitochondrion inner membrane</location>
        <topology evidence="1 16">Single-pass membrane protein</topology>
    </subcellularLocation>
</comment>
<evidence type="ECO:0000256" key="16">
    <source>
        <dbReference type="RuleBase" id="RU361255"/>
    </source>
</evidence>
<sequence length="386" mass="42120">MSQRNLWKKLKSMAILAAGGSVTFAVISLYQGNEKFYKNIAMPTLHYLLSPETSQNVGILAAKWALIPKCKVEDGSLLKTSLWGLEFSNPIGIAAGVDKNAKALPGLFKCGIGFLEVGTVTPLPQNGNPKPRIFALPEDEALINRCGFNSEGHNYVQRNLTVWNKTGILGVNLGKNKQSESVEEDYVLGVNEFAPIADYLTINVSSPNTPGLRSLQNRKELENLLDKVLEARDNSDKKPPVLLKIAPDLTYEEKKDIANVVMRKGKKIDGLIVSNTTISRPESLRGQHKNETGGLSGKPLKQMSTEAIKDMYKLTKGQIPIIGVGGVSSGEDAYEKIKAGASLIQLYTALTYEGPPVVGKIKRELKELLIADKYHNIADAIGANHR</sequence>
<proteinExistence type="inferred from homology"/>
<dbReference type="GO" id="GO:0005743">
    <property type="term" value="C:mitochondrial inner membrane"/>
    <property type="evidence" value="ECO:0007669"/>
    <property type="project" value="UniProtKB-SubCell"/>
</dbReference>
<evidence type="ECO:0000259" key="17">
    <source>
        <dbReference type="Pfam" id="PF01180"/>
    </source>
</evidence>
<evidence type="ECO:0000256" key="14">
    <source>
        <dbReference type="ARBA" id="ARBA00023136"/>
    </source>
</evidence>
<evidence type="ECO:0000313" key="19">
    <source>
        <dbReference type="Proteomes" id="UP000887013"/>
    </source>
</evidence>
<protein>
    <recommendedName>
        <fullName evidence="5 16">Dihydroorotate dehydrogenase (quinone), mitochondrial</fullName>
        <shortName evidence="16">DHOdehase</shortName>
        <ecNumber evidence="4 16">1.3.5.2</ecNumber>
    </recommendedName>
</protein>
<evidence type="ECO:0000256" key="4">
    <source>
        <dbReference type="ARBA" id="ARBA00012791"/>
    </source>
</evidence>
<dbReference type="SUPFAM" id="SSF51395">
    <property type="entry name" value="FMN-linked oxidoreductases"/>
    <property type="match status" value="1"/>
</dbReference>
<dbReference type="PROSITE" id="PS00911">
    <property type="entry name" value="DHODEHASE_1"/>
    <property type="match status" value="1"/>
</dbReference>
<evidence type="ECO:0000256" key="9">
    <source>
        <dbReference type="ARBA" id="ARBA00022792"/>
    </source>
</evidence>
<keyword evidence="13 16" id="KW-0496">Mitochondrion</keyword>
<comment type="catalytic activity">
    <reaction evidence="15 16">
        <text>(S)-dihydroorotate + a quinone = orotate + a quinol</text>
        <dbReference type="Rhea" id="RHEA:30187"/>
        <dbReference type="ChEBI" id="CHEBI:24646"/>
        <dbReference type="ChEBI" id="CHEBI:30839"/>
        <dbReference type="ChEBI" id="CHEBI:30864"/>
        <dbReference type="ChEBI" id="CHEBI:132124"/>
        <dbReference type="EC" id="1.3.5.2"/>
    </reaction>
</comment>
<keyword evidence="14 16" id="KW-0472">Membrane</keyword>
<evidence type="ECO:0000256" key="13">
    <source>
        <dbReference type="ARBA" id="ARBA00023128"/>
    </source>
</evidence>
<dbReference type="InterPro" id="IPR001295">
    <property type="entry name" value="Dihydroorotate_DH_CS"/>
</dbReference>
<comment type="similarity">
    <text evidence="3 16">Belongs to the dihydroorotate dehydrogenase family. Type 2 subfamily.</text>
</comment>
<evidence type="ECO:0000313" key="18">
    <source>
        <dbReference type="EMBL" id="GFS30171.1"/>
    </source>
</evidence>
<name>A0A8X6I6M5_NEPPI</name>
<feature type="domain" description="Dihydroorotate dehydrogenase catalytic" evidence="17">
    <location>
        <begin position="78"/>
        <end position="369"/>
    </location>
</feature>
<evidence type="ECO:0000256" key="10">
    <source>
        <dbReference type="ARBA" id="ARBA00022946"/>
    </source>
</evidence>
<dbReference type="Pfam" id="PF01180">
    <property type="entry name" value="DHO_dh"/>
    <property type="match status" value="1"/>
</dbReference>
<dbReference type="AlphaFoldDB" id="A0A8X6I6M5"/>
<evidence type="ECO:0000256" key="11">
    <source>
        <dbReference type="ARBA" id="ARBA00022989"/>
    </source>
</evidence>
<keyword evidence="12 16" id="KW-0560">Oxidoreductase</keyword>
<evidence type="ECO:0000256" key="6">
    <source>
        <dbReference type="ARBA" id="ARBA00022630"/>
    </source>
</evidence>
<dbReference type="InterPro" id="IPR005720">
    <property type="entry name" value="Dihydroorotate_DH_cat"/>
</dbReference>
<dbReference type="PANTHER" id="PTHR48109">
    <property type="entry name" value="DIHYDROOROTATE DEHYDROGENASE (QUINONE), MITOCHONDRIAL-RELATED"/>
    <property type="match status" value="1"/>
</dbReference>
<keyword evidence="19" id="KW-1185">Reference proteome</keyword>
<dbReference type="GO" id="GO:0009220">
    <property type="term" value="P:pyrimidine ribonucleotide biosynthetic process"/>
    <property type="evidence" value="ECO:0007669"/>
    <property type="project" value="TreeGrafter"/>
</dbReference>
<comment type="caution">
    <text evidence="18">The sequence shown here is derived from an EMBL/GenBank/DDBJ whole genome shotgun (WGS) entry which is preliminary data.</text>
</comment>
<comment type="cofactor">
    <cofactor evidence="16">
        <name>FMN</name>
        <dbReference type="ChEBI" id="CHEBI:58210"/>
    </cofactor>
    <text evidence="16">Binds 1 FMN per subunit.</text>
</comment>
<dbReference type="GO" id="GO:0006207">
    <property type="term" value="P:'de novo' pyrimidine nucleobase biosynthetic process"/>
    <property type="evidence" value="ECO:0007669"/>
    <property type="project" value="InterPro"/>
</dbReference>
<dbReference type="EC" id="1.3.5.2" evidence="4 16"/>
<dbReference type="Gene3D" id="3.20.20.70">
    <property type="entry name" value="Aldolase class I"/>
    <property type="match status" value="1"/>
</dbReference>
<dbReference type="EMBL" id="BMAW01041679">
    <property type="protein sequence ID" value="GFS30171.1"/>
    <property type="molecule type" value="Genomic_DNA"/>
</dbReference>
<dbReference type="NCBIfam" id="TIGR01036">
    <property type="entry name" value="pyrD_sub2"/>
    <property type="match status" value="1"/>
</dbReference>
<evidence type="ECO:0000256" key="2">
    <source>
        <dbReference type="ARBA" id="ARBA00005161"/>
    </source>
</evidence>
<keyword evidence="6 16" id="KW-0285">Flavoprotein</keyword>
<evidence type="ECO:0000256" key="3">
    <source>
        <dbReference type="ARBA" id="ARBA00005359"/>
    </source>
</evidence>
<dbReference type="NCBIfam" id="NF003645">
    <property type="entry name" value="PRK05286.1-2"/>
    <property type="match status" value="1"/>
</dbReference>
<dbReference type="Proteomes" id="UP000887013">
    <property type="component" value="Unassembled WGS sequence"/>
</dbReference>
<comment type="pathway">
    <text evidence="2 16">Pyrimidine metabolism; UMP biosynthesis via de novo pathway; orotate from (S)-dihydroorotate (quinone route): step 1/1.</text>
</comment>
<dbReference type="InterPro" id="IPR005719">
    <property type="entry name" value="Dihydroorotate_DH_2"/>
</dbReference>
<organism evidence="18 19">
    <name type="scientific">Nephila pilipes</name>
    <name type="common">Giant wood spider</name>
    <name type="synonym">Nephila maculata</name>
    <dbReference type="NCBI Taxonomy" id="299642"/>
    <lineage>
        <taxon>Eukaryota</taxon>
        <taxon>Metazoa</taxon>
        <taxon>Ecdysozoa</taxon>
        <taxon>Arthropoda</taxon>
        <taxon>Chelicerata</taxon>
        <taxon>Arachnida</taxon>
        <taxon>Araneae</taxon>
        <taxon>Araneomorphae</taxon>
        <taxon>Entelegynae</taxon>
        <taxon>Araneoidea</taxon>
        <taxon>Nephilidae</taxon>
        <taxon>Nephila</taxon>
    </lineage>
</organism>
<dbReference type="OrthoDB" id="14784at2759"/>
<dbReference type="CDD" id="cd04738">
    <property type="entry name" value="DHOD_2_like"/>
    <property type="match status" value="1"/>
</dbReference>
<evidence type="ECO:0000256" key="12">
    <source>
        <dbReference type="ARBA" id="ARBA00023002"/>
    </source>
</evidence>
<dbReference type="InterPro" id="IPR050074">
    <property type="entry name" value="DHO_dehydrogenase"/>
</dbReference>
<reference evidence="18" key="1">
    <citation type="submission" date="2020-08" db="EMBL/GenBank/DDBJ databases">
        <title>Multicomponent nature underlies the extraordinary mechanical properties of spider dragline silk.</title>
        <authorList>
            <person name="Kono N."/>
            <person name="Nakamura H."/>
            <person name="Mori M."/>
            <person name="Yoshida Y."/>
            <person name="Ohtoshi R."/>
            <person name="Malay A.D."/>
            <person name="Moran D.A.P."/>
            <person name="Tomita M."/>
            <person name="Numata K."/>
            <person name="Arakawa K."/>
        </authorList>
    </citation>
    <scope>NUCLEOTIDE SEQUENCE</scope>
</reference>
<dbReference type="NCBIfam" id="NF003652">
    <property type="entry name" value="PRK05286.2-5"/>
    <property type="match status" value="1"/>
</dbReference>
<feature type="transmembrane region" description="Helical" evidence="16">
    <location>
        <begin position="12"/>
        <end position="30"/>
    </location>
</feature>
<evidence type="ECO:0000256" key="8">
    <source>
        <dbReference type="ARBA" id="ARBA00022692"/>
    </source>
</evidence>
<keyword evidence="10" id="KW-0809">Transit peptide</keyword>
<dbReference type="InterPro" id="IPR013785">
    <property type="entry name" value="Aldolase_TIM"/>
</dbReference>